<dbReference type="SUPFAM" id="SSF56300">
    <property type="entry name" value="Metallo-dependent phosphatases"/>
    <property type="match status" value="1"/>
</dbReference>
<dbReference type="Proteomes" id="UP001208689">
    <property type="component" value="Chromosome"/>
</dbReference>
<organism evidence="2 3">
    <name type="scientific">Candidatus Lokiarchaeum ossiferum</name>
    <dbReference type="NCBI Taxonomy" id="2951803"/>
    <lineage>
        <taxon>Archaea</taxon>
        <taxon>Promethearchaeati</taxon>
        <taxon>Promethearchaeota</taxon>
        <taxon>Promethearchaeia</taxon>
        <taxon>Promethearchaeales</taxon>
        <taxon>Promethearchaeaceae</taxon>
        <taxon>Candidatus Lokiarchaeum</taxon>
    </lineage>
</organism>
<sequence>MVSPSNTISRYSDASLVVAPQIGHPTMIKSSYQKIAKERSFRVELWIAAGKTNTMRGLTEEISNNLNVYPLLGLEKKTLQSKRGRILSVCPLEITEKKYKRLKDPTILDDFLSPSSGDQISGLGSEPIHRLIYDLNVFPERAYLYRCLCKIDLSDECIAYLEHNNFLLFDLIQTFTDLPQEIRELPHSICLNMRNSWNDLNFIQISDLHISRRNDYFLGMIKHNLRTSALKSINNLYDKTLKPLIDKISSSEKPLARKFKENSLENRLINPNNNLRLFIKKANKLACEKKLDFIVMTGDLVDFCTSAENHLSSLPEYRSFINYEDSNWVRFLDILLNRPLPPQNFSYLGIEPSEELLVPIFTLPGNHDWRISHYNIQSIGIFKKLGLSRVEAMNYREPPATSPLSVGKKALMPYFQYINPFLDYFIKLGDHTFTFLDSGPESIAEIKFLLMADPSTTGFSTEQLEYLSLIAKKFIKNESSELSESNGIHFLLSHAPIVNPSKKKVMKIKFLQSLNLLPKFRLDDFKASKLYELGENDPRSDIDLEYRSGTISQNWVNTMGVLERNNLIHLAGHTHKWREFRLKRSDRPTKSTTGYGKMILNPFAIYWDDYTKLYGETNPSFFEENRPFLLQAPSLGIQNKELGLPAGGYRTFCIRNNKIHQVRMDFVGKILSIENSLLKDRTNSNDNQSN</sequence>
<dbReference type="InterPro" id="IPR004843">
    <property type="entry name" value="Calcineurin-like_PHP"/>
</dbReference>
<accession>A0ABY6HY44</accession>
<keyword evidence="3" id="KW-1185">Reference proteome</keyword>
<dbReference type="Gene3D" id="3.60.21.10">
    <property type="match status" value="1"/>
</dbReference>
<dbReference type="Pfam" id="PF00149">
    <property type="entry name" value="Metallophos"/>
    <property type="match status" value="1"/>
</dbReference>
<dbReference type="InterPro" id="IPR029052">
    <property type="entry name" value="Metallo-depent_PP-like"/>
</dbReference>
<gene>
    <name evidence="2" type="ORF">NEF87_004743</name>
</gene>
<feature type="domain" description="Calcineurin-like phosphoesterase" evidence="1">
    <location>
        <begin position="201"/>
        <end position="498"/>
    </location>
</feature>
<name>A0ABY6HY44_9ARCH</name>
<evidence type="ECO:0000259" key="1">
    <source>
        <dbReference type="Pfam" id="PF00149"/>
    </source>
</evidence>
<evidence type="ECO:0000313" key="3">
    <source>
        <dbReference type="Proteomes" id="UP001208689"/>
    </source>
</evidence>
<proteinExistence type="predicted"/>
<reference evidence="2" key="1">
    <citation type="submission" date="2022-09" db="EMBL/GenBank/DDBJ databases">
        <title>Actin cytoskeleton and complex cell architecture in an #Asgard archaeon.</title>
        <authorList>
            <person name="Ponce Toledo R.I."/>
            <person name="Schleper C."/>
            <person name="Rodrigues Oliveira T."/>
            <person name="Wollweber F."/>
            <person name="Xu J."/>
            <person name="Rittmann S."/>
            <person name="Klingl A."/>
            <person name="Pilhofer M."/>
        </authorList>
    </citation>
    <scope>NUCLEOTIDE SEQUENCE</scope>
    <source>
        <strain evidence="2">B-35</strain>
    </source>
</reference>
<protein>
    <recommendedName>
        <fullName evidence="1">Calcineurin-like phosphoesterase domain-containing protein</fullName>
    </recommendedName>
</protein>
<evidence type="ECO:0000313" key="2">
    <source>
        <dbReference type="EMBL" id="UYP48458.1"/>
    </source>
</evidence>
<dbReference type="EMBL" id="CP104013">
    <property type="protein sequence ID" value="UYP48458.1"/>
    <property type="molecule type" value="Genomic_DNA"/>
</dbReference>